<evidence type="ECO:0000256" key="7">
    <source>
        <dbReference type="ARBA" id="ARBA00023242"/>
    </source>
</evidence>
<dbReference type="AlphaFoldDB" id="A0AB40AXP4"/>
<dbReference type="SUPFAM" id="SSF53098">
    <property type="entry name" value="Ribonuclease H-like"/>
    <property type="match status" value="1"/>
</dbReference>
<evidence type="ECO:0000256" key="4">
    <source>
        <dbReference type="ARBA" id="ARBA00022801"/>
    </source>
</evidence>
<keyword evidence="6" id="KW-0460">Magnesium</keyword>
<dbReference type="InterPro" id="IPR051132">
    <property type="entry name" value="3-5_Exonuclease_domain"/>
</dbReference>
<dbReference type="GO" id="GO:0003676">
    <property type="term" value="F:nucleic acid binding"/>
    <property type="evidence" value="ECO:0007669"/>
    <property type="project" value="InterPro"/>
</dbReference>
<dbReference type="GO" id="GO:0006139">
    <property type="term" value="P:nucleobase-containing compound metabolic process"/>
    <property type="evidence" value="ECO:0007669"/>
    <property type="project" value="InterPro"/>
</dbReference>
<dbReference type="PANTHER" id="PTHR13620:SF109">
    <property type="entry name" value="3'-5' EXONUCLEASE"/>
    <property type="match status" value="1"/>
</dbReference>
<dbReference type="GO" id="GO:0005634">
    <property type="term" value="C:nucleus"/>
    <property type="evidence" value="ECO:0007669"/>
    <property type="project" value="UniProtKB-SubCell"/>
</dbReference>
<organism evidence="11 12">
    <name type="scientific">Dioscorea cayennensis subsp. rotundata</name>
    <name type="common">White Guinea yam</name>
    <name type="synonym">Dioscorea rotundata</name>
    <dbReference type="NCBI Taxonomy" id="55577"/>
    <lineage>
        <taxon>Eukaryota</taxon>
        <taxon>Viridiplantae</taxon>
        <taxon>Streptophyta</taxon>
        <taxon>Embryophyta</taxon>
        <taxon>Tracheophyta</taxon>
        <taxon>Spermatophyta</taxon>
        <taxon>Magnoliopsida</taxon>
        <taxon>Liliopsida</taxon>
        <taxon>Dioscoreales</taxon>
        <taxon>Dioscoreaceae</taxon>
        <taxon>Dioscorea</taxon>
    </lineage>
</organism>
<reference evidence="12" key="1">
    <citation type="submission" date="2025-08" db="UniProtKB">
        <authorList>
            <consortium name="RefSeq"/>
        </authorList>
    </citation>
    <scope>IDENTIFICATION</scope>
</reference>
<dbReference type="InterPro" id="IPR036397">
    <property type="entry name" value="RNaseH_sf"/>
</dbReference>
<dbReference type="InterPro" id="IPR002562">
    <property type="entry name" value="3'-5'_exonuclease_dom"/>
</dbReference>
<dbReference type="InterPro" id="IPR012337">
    <property type="entry name" value="RNaseH-like_sf"/>
</dbReference>
<dbReference type="GO" id="GO:0008408">
    <property type="term" value="F:3'-5' exonuclease activity"/>
    <property type="evidence" value="ECO:0007669"/>
    <property type="project" value="InterPro"/>
</dbReference>
<dbReference type="Pfam" id="PF01612">
    <property type="entry name" value="DNA_pol_A_exo1"/>
    <property type="match status" value="1"/>
</dbReference>
<proteinExistence type="predicted"/>
<evidence type="ECO:0000259" key="10">
    <source>
        <dbReference type="Pfam" id="PF01612"/>
    </source>
</evidence>
<dbReference type="GO" id="GO:0046872">
    <property type="term" value="F:metal ion binding"/>
    <property type="evidence" value="ECO:0007669"/>
    <property type="project" value="UniProtKB-KW"/>
</dbReference>
<feature type="non-terminal residue" evidence="12">
    <location>
        <position position="1"/>
    </location>
</feature>
<feature type="domain" description="3'-5' exonuclease" evidence="10">
    <location>
        <begin position="42"/>
        <end position="98"/>
    </location>
</feature>
<dbReference type="RefSeq" id="XP_039119328.1">
    <property type="nucleotide sequence ID" value="XM_039263394.1"/>
</dbReference>
<evidence type="ECO:0000313" key="11">
    <source>
        <dbReference type="Proteomes" id="UP001515500"/>
    </source>
</evidence>
<dbReference type="GeneID" id="120255599"/>
<keyword evidence="4" id="KW-0378">Hydrolase</keyword>
<keyword evidence="3" id="KW-0479">Metal-binding</keyword>
<evidence type="ECO:0000256" key="6">
    <source>
        <dbReference type="ARBA" id="ARBA00022842"/>
    </source>
</evidence>
<keyword evidence="5" id="KW-0269">Exonuclease</keyword>
<evidence type="ECO:0000313" key="12">
    <source>
        <dbReference type="RefSeq" id="XP_039119328.1"/>
    </source>
</evidence>
<evidence type="ECO:0000256" key="1">
    <source>
        <dbReference type="ARBA" id="ARBA00004123"/>
    </source>
</evidence>
<dbReference type="Gene3D" id="3.30.420.10">
    <property type="entry name" value="Ribonuclease H-like superfamily/Ribonuclease H"/>
    <property type="match status" value="1"/>
</dbReference>
<keyword evidence="11" id="KW-1185">Reference proteome</keyword>
<gene>
    <name evidence="12" type="primary">LOC120255599</name>
</gene>
<evidence type="ECO:0000256" key="3">
    <source>
        <dbReference type="ARBA" id="ARBA00022723"/>
    </source>
</evidence>
<evidence type="ECO:0000256" key="8">
    <source>
        <dbReference type="ARBA" id="ARBA00040531"/>
    </source>
</evidence>
<comment type="subcellular location">
    <subcellularLocation>
        <location evidence="1">Nucleus</location>
    </subcellularLocation>
</comment>
<keyword evidence="2" id="KW-0540">Nuclease</keyword>
<evidence type="ECO:0000256" key="9">
    <source>
        <dbReference type="ARBA" id="ARBA00042761"/>
    </source>
</evidence>
<protein>
    <recommendedName>
        <fullName evidence="8">3'-5' exonuclease</fullName>
    </recommendedName>
    <alternativeName>
        <fullName evidence="9">Werner Syndrome-like exonuclease</fullName>
    </alternativeName>
</protein>
<accession>A0AB40AXP4</accession>
<keyword evidence="7" id="KW-0539">Nucleus</keyword>
<sequence length="118" mass="13458">VMHIIHTGIPPILKSLFEDISSTKECLQDLSVLAKSQAWWSPRNWSLSSLTETLTCKELEKSKKIRLGNWQTNILSQAQLQYAATDAYVSWYLYQVLRSFSNTKAETNSSENMNNAES</sequence>
<name>A0AB40AXP4_DIOCR</name>
<evidence type="ECO:0000256" key="5">
    <source>
        <dbReference type="ARBA" id="ARBA00022839"/>
    </source>
</evidence>
<dbReference type="Proteomes" id="UP001515500">
    <property type="component" value="Unplaced"/>
</dbReference>
<dbReference type="PANTHER" id="PTHR13620">
    <property type="entry name" value="3-5 EXONUCLEASE"/>
    <property type="match status" value="1"/>
</dbReference>
<evidence type="ECO:0000256" key="2">
    <source>
        <dbReference type="ARBA" id="ARBA00022722"/>
    </source>
</evidence>